<dbReference type="EMBL" id="MRCG01000004">
    <property type="protein sequence ID" value="OKH48988.1"/>
    <property type="molecule type" value="Genomic_DNA"/>
</dbReference>
<feature type="domain" description="HNH nuclease" evidence="1">
    <location>
        <begin position="12"/>
        <end position="65"/>
    </location>
</feature>
<dbReference type="AlphaFoldDB" id="A0A1U7J775"/>
<dbReference type="PANTHER" id="PTHR33877">
    <property type="entry name" value="SLL1193 PROTEIN"/>
    <property type="match status" value="1"/>
</dbReference>
<dbReference type="SMART" id="SM00507">
    <property type="entry name" value="HNHc"/>
    <property type="match status" value="1"/>
</dbReference>
<dbReference type="Pfam" id="PF14279">
    <property type="entry name" value="HNH_5"/>
    <property type="match status" value="1"/>
</dbReference>
<dbReference type="STRING" id="549789.NIES30_07345"/>
<dbReference type="InterPro" id="IPR029471">
    <property type="entry name" value="HNH_5"/>
</dbReference>
<dbReference type="GO" id="GO:0004519">
    <property type="term" value="F:endonuclease activity"/>
    <property type="evidence" value="ECO:0007669"/>
    <property type="project" value="UniProtKB-KW"/>
</dbReference>
<evidence type="ECO:0000313" key="3">
    <source>
        <dbReference type="Proteomes" id="UP000185557"/>
    </source>
</evidence>
<dbReference type="PANTHER" id="PTHR33877:SF2">
    <property type="entry name" value="OS07G0170200 PROTEIN"/>
    <property type="match status" value="1"/>
</dbReference>
<dbReference type="CDD" id="cd00085">
    <property type="entry name" value="HNHc"/>
    <property type="match status" value="1"/>
</dbReference>
<comment type="caution">
    <text evidence="2">The sequence shown here is derived from an EMBL/GenBank/DDBJ whole genome shotgun (WGS) entry which is preliminary data.</text>
</comment>
<name>A0A1U7J775_9CYAN</name>
<reference evidence="2 3" key="1">
    <citation type="submission" date="2016-11" db="EMBL/GenBank/DDBJ databases">
        <title>Draft Genome Sequences of Nine Cyanobacterial Strains from Diverse Habitats.</title>
        <authorList>
            <person name="Zhu T."/>
            <person name="Hou S."/>
            <person name="Lu X."/>
            <person name="Hess W.R."/>
        </authorList>
    </citation>
    <scope>NUCLEOTIDE SEQUENCE [LARGE SCALE GENOMIC DNA]</scope>
    <source>
        <strain evidence="2 3">NIES-30</strain>
    </source>
</reference>
<gene>
    <name evidence="2" type="ORF">NIES30_07345</name>
</gene>
<keyword evidence="2" id="KW-0255">Endonuclease</keyword>
<dbReference type="InterPro" id="IPR003615">
    <property type="entry name" value="HNH_nuc"/>
</dbReference>
<keyword evidence="2" id="KW-0540">Nuclease</keyword>
<evidence type="ECO:0000313" key="2">
    <source>
        <dbReference type="EMBL" id="OKH48988.1"/>
    </source>
</evidence>
<keyword evidence="2" id="KW-0378">Hydrolase</keyword>
<dbReference type="RefSeq" id="WP_073607769.1">
    <property type="nucleotide sequence ID" value="NZ_MRCG01000004.1"/>
</dbReference>
<proteinExistence type="predicted"/>
<dbReference type="OrthoDB" id="9802901at2"/>
<accession>A0A1U7J775</accession>
<dbReference type="Proteomes" id="UP000185557">
    <property type="component" value="Unassembled WGS sequence"/>
</dbReference>
<dbReference type="InterPro" id="IPR052892">
    <property type="entry name" value="NA-targeting_endonuclease"/>
</dbReference>
<sequence>MTRIKRIPIPKSVREYVLNRDNHQCKSCGKKSSEVKLQIDHILPLAKGGVNDISNLQTLCKGCNQKKSAKIDNRFRRDYTL</sequence>
<evidence type="ECO:0000259" key="1">
    <source>
        <dbReference type="SMART" id="SM00507"/>
    </source>
</evidence>
<organism evidence="2 3">
    <name type="scientific">Phormidium tenue NIES-30</name>
    <dbReference type="NCBI Taxonomy" id="549789"/>
    <lineage>
        <taxon>Bacteria</taxon>
        <taxon>Bacillati</taxon>
        <taxon>Cyanobacteriota</taxon>
        <taxon>Cyanophyceae</taxon>
        <taxon>Oscillatoriophycideae</taxon>
        <taxon>Oscillatoriales</taxon>
        <taxon>Oscillatoriaceae</taxon>
        <taxon>Phormidium</taxon>
    </lineage>
</organism>
<protein>
    <submittedName>
        <fullName evidence="2">HNH endonuclease</fullName>
    </submittedName>
</protein>
<keyword evidence="3" id="KW-1185">Reference proteome</keyword>
<dbReference type="Gene3D" id="1.10.30.50">
    <property type="match status" value="1"/>
</dbReference>